<dbReference type="InterPro" id="IPR017896">
    <property type="entry name" value="4Fe4S_Fe-S-bd"/>
</dbReference>
<reference evidence="2 3" key="1">
    <citation type="submission" date="2020-07" db="EMBL/GenBank/DDBJ databases">
        <authorList>
            <person name="Feng X."/>
        </authorList>
    </citation>
    <scope>NUCLEOTIDE SEQUENCE [LARGE SCALE GENOMIC DNA]</scope>
    <source>
        <strain evidence="2 3">JCM14086</strain>
    </source>
</reference>
<dbReference type="EMBL" id="JACHVA010000036">
    <property type="protein sequence ID" value="MBC2600790.1"/>
    <property type="molecule type" value="Genomic_DNA"/>
</dbReference>
<dbReference type="RefSeq" id="WP_185691528.1">
    <property type="nucleotide sequence ID" value="NZ_JACHVA010000036.1"/>
</dbReference>
<dbReference type="Proteomes" id="UP000525652">
    <property type="component" value="Unassembled WGS sequence"/>
</dbReference>
<proteinExistence type="predicted"/>
<keyword evidence="3" id="KW-1185">Reference proteome</keyword>
<comment type="caution">
    <text evidence="2">The sequence shown here is derived from an EMBL/GenBank/DDBJ whole genome shotgun (WGS) entry which is preliminary data.</text>
</comment>
<evidence type="ECO:0000313" key="3">
    <source>
        <dbReference type="Proteomes" id="UP000525652"/>
    </source>
</evidence>
<dbReference type="Gene3D" id="3.30.70.20">
    <property type="match status" value="1"/>
</dbReference>
<name>A0A7X1AVK5_9BACT</name>
<organism evidence="2 3">
    <name type="scientific">Puniceicoccus vermicola</name>
    <dbReference type="NCBI Taxonomy" id="388746"/>
    <lineage>
        <taxon>Bacteria</taxon>
        <taxon>Pseudomonadati</taxon>
        <taxon>Verrucomicrobiota</taxon>
        <taxon>Opitutia</taxon>
        <taxon>Puniceicoccales</taxon>
        <taxon>Puniceicoccaceae</taxon>
        <taxon>Puniceicoccus</taxon>
    </lineage>
</organism>
<gene>
    <name evidence="2" type="ORF">H5P30_03230</name>
</gene>
<dbReference type="PROSITE" id="PS51379">
    <property type="entry name" value="4FE4S_FER_2"/>
    <property type="match status" value="1"/>
</dbReference>
<feature type="domain" description="4Fe-4S ferredoxin-type" evidence="1">
    <location>
        <begin position="4"/>
        <end position="34"/>
    </location>
</feature>
<sequence length="75" mass="8531">MAFLQISHKKSECIGCALCTEVAPEYWCLDDRGEAQLREVKRKDKQFEYAEGLPQDREELETAAEGCPVKIIRVG</sequence>
<protein>
    <submittedName>
        <fullName evidence="2">Ferredoxin</fullName>
    </submittedName>
</protein>
<evidence type="ECO:0000259" key="1">
    <source>
        <dbReference type="PROSITE" id="PS51379"/>
    </source>
</evidence>
<dbReference type="SUPFAM" id="SSF54862">
    <property type="entry name" value="4Fe-4S ferredoxins"/>
    <property type="match status" value="1"/>
</dbReference>
<accession>A0A7X1AVK5</accession>
<dbReference type="Pfam" id="PF13459">
    <property type="entry name" value="Fer4_15"/>
    <property type="match status" value="1"/>
</dbReference>
<evidence type="ECO:0000313" key="2">
    <source>
        <dbReference type="EMBL" id="MBC2600790.1"/>
    </source>
</evidence>
<dbReference type="AlphaFoldDB" id="A0A7X1AVK5"/>